<dbReference type="EMBL" id="JBHUOZ010000003">
    <property type="protein sequence ID" value="MFD2920160.1"/>
    <property type="molecule type" value="Genomic_DNA"/>
</dbReference>
<sequence length="151" mass="16448">MKTLKTMVVAMVLGLTACNNQATTPPVENEKNKDTVVLNEQDTVHNSKNSLDWAGVYEGELPCADCAGIKTTVSINMDGSFKKKEQYNGKKGSFDTEGILVWDSTGSIITLSSKTDSTKYKVGEGKLITLDTQGKIIEGELAKHYILTKIK</sequence>
<dbReference type="Gene3D" id="2.40.128.640">
    <property type="match status" value="1"/>
</dbReference>
<keyword evidence="1" id="KW-0732">Signal</keyword>
<gene>
    <name evidence="2" type="ORF">ACFS6H_10595</name>
</gene>
<evidence type="ECO:0000313" key="2">
    <source>
        <dbReference type="EMBL" id="MFD2920160.1"/>
    </source>
</evidence>
<reference evidence="3" key="1">
    <citation type="journal article" date="2019" name="Int. J. Syst. Evol. Microbiol.">
        <title>The Global Catalogue of Microorganisms (GCM) 10K type strain sequencing project: providing services to taxonomists for standard genome sequencing and annotation.</title>
        <authorList>
            <consortium name="The Broad Institute Genomics Platform"/>
            <consortium name="The Broad Institute Genome Sequencing Center for Infectious Disease"/>
            <person name="Wu L."/>
            <person name="Ma J."/>
        </authorList>
    </citation>
    <scope>NUCLEOTIDE SEQUENCE [LARGE SCALE GENOMIC DNA]</scope>
    <source>
        <strain evidence="3">KCTC 23299</strain>
    </source>
</reference>
<evidence type="ECO:0000256" key="1">
    <source>
        <dbReference type="SAM" id="SignalP"/>
    </source>
</evidence>
<feature type="chain" id="PRO_5045419731" evidence="1">
    <location>
        <begin position="23"/>
        <end position="151"/>
    </location>
</feature>
<dbReference type="PROSITE" id="PS51257">
    <property type="entry name" value="PROKAR_LIPOPROTEIN"/>
    <property type="match status" value="1"/>
</dbReference>
<feature type="signal peptide" evidence="1">
    <location>
        <begin position="1"/>
        <end position="22"/>
    </location>
</feature>
<dbReference type="Pfam" id="PF04170">
    <property type="entry name" value="NlpE"/>
    <property type="match status" value="1"/>
</dbReference>
<dbReference type="InterPro" id="IPR007298">
    <property type="entry name" value="Cu-R_lipoprotein_NlpE"/>
</dbReference>
<organism evidence="2 3">
    <name type="scientific">Terrimonas rubra</name>
    <dbReference type="NCBI Taxonomy" id="1035890"/>
    <lineage>
        <taxon>Bacteria</taxon>
        <taxon>Pseudomonadati</taxon>
        <taxon>Bacteroidota</taxon>
        <taxon>Chitinophagia</taxon>
        <taxon>Chitinophagales</taxon>
        <taxon>Chitinophagaceae</taxon>
        <taxon>Terrimonas</taxon>
    </lineage>
</organism>
<dbReference type="Proteomes" id="UP001597511">
    <property type="component" value="Unassembled WGS sequence"/>
</dbReference>
<evidence type="ECO:0000313" key="3">
    <source>
        <dbReference type="Proteomes" id="UP001597511"/>
    </source>
</evidence>
<protein>
    <submittedName>
        <fullName evidence="2">Copper resistance protein NlpE</fullName>
    </submittedName>
</protein>
<dbReference type="RefSeq" id="WP_386098112.1">
    <property type="nucleotide sequence ID" value="NZ_JBHUOZ010000003.1"/>
</dbReference>
<proteinExistence type="predicted"/>
<name>A0ABW6A4E3_9BACT</name>
<comment type="caution">
    <text evidence="2">The sequence shown here is derived from an EMBL/GenBank/DDBJ whole genome shotgun (WGS) entry which is preliminary data.</text>
</comment>
<accession>A0ABW6A4E3</accession>
<keyword evidence="3" id="KW-1185">Reference proteome</keyword>